<evidence type="ECO:0000313" key="5">
    <source>
        <dbReference type="EMBL" id="KAG7285910.1"/>
    </source>
</evidence>
<dbReference type="Proteomes" id="UP001197093">
    <property type="component" value="Unassembled WGS sequence"/>
</dbReference>
<dbReference type="Pfam" id="PF04082">
    <property type="entry name" value="Fungal_trans"/>
    <property type="match status" value="1"/>
</dbReference>
<sequence length="337" mass="37763">MVYAVSHSPDLFTSRIPSLYEHVRSPGLGPYRGTEEQKDVQLLKVVLAAALVLEDPGKAKLSQELVCSVEDEVGKIAAHPHIDLTEIRIMTVMAIYHFLCDEELYAWRTIGIAGRLTLEMGLHRRQSLLENFADEKERTTALCLFWCVYVLDRQWSLGTGLSFALVDRDIDPELPEIVIVALSRESDVYARQQAAYNQFLVSALSIVLLATSHAPALFAHICRKDFSDAIDLVKGFSQTSVAGHRLWKSMRGLVSAVNRLGLGDPNKDEADERPTIHCSLPTLAAPPSPIPTLTPYRIWNLRRLGTEKLVLRGWESFSIPTSTSRKSTQIWLTWEAI</sequence>
<dbReference type="CDD" id="cd12148">
    <property type="entry name" value="fungal_TF_MHR"/>
    <property type="match status" value="1"/>
</dbReference>
<dbReference type="PANTHER" id="PTHR47424:SF5">
    <property type="entry name" value="ZN(II)2CYS6 TRANSCRIPTION FACTOR (EUROFUNG)"/>
    <property type="match status" value="1"/>
</dbReference>
<dbReference type="PANTHER" id="PTHR47424">
    <property type="entry name" value="REGULATORY PROTEIN GAL4"/>
    <property type="match status" value="1"/>
</dbReference>
<keyword evidence="3" id="KW-0539">Nucleus</keyword>
<evidence type="ECO:0000256" key="2">
    <source>
        <dbReference type="ARBA" id="ARBA00023163"/>
    </source>
</evidence>
<feature type="domain" description="Xylanolytic transcriptional activator regulatory" evidence="4">
    <location>
        <begin position="106"/>
        <end position="181"/>
    </location>
</feature>
<dbReference type="InterPro" id="IPR007219">
    <property type="entry name" value="XnlR_reg_dom"/>
</dbReference>
<dbReference type="GO" id="GO:0000435">
    <property type="term" value="P:positive regulation of transcription from RNA polymerase II promoter by galactose"/>
    <property type="evidence" value="ECO:0007669"/>
    <property type="project" value="TreeGrafter"/>
</dbReference>
<organism evidence="5 6">
    <name type="scientific">Staphylotrichum longicolle</name>
    <dbReference type="NCBI Taxonomy" id="669026"/>
    <lineage>
        <taxon>Eukaryota</taxon>
        <taxon>Fungi</taxon>
        <taxon>Dikarya</taxon>
        <taxon>Ascomycota</taxon>
        <taxon>Pezizomycotina</taxon>
        <taxon>Sordariomycetes</taxon>
        <taxon>Sordariomycetidae</taxon>
        <taxon>Sordariales</taxon>
        <taxon>Chaetomiaceae</taxon>
        <taxon>Staphylotrichum</taxon>
    </lineage>
</organism>
<dbReference type="GO" id="GO:0000981">
    <property type="term" value="F:DNA-binding transcription factor activity, RNA polymerase II-specific"/>
    <property type="evidence" value="ECO:0007669"/>
    <property type="project" value="TreeGrafter"/>
</dbReference>
<keyword evidence="6" id="KW-1185">Reference proteome</keyword>
<dbReference type="GO" id="GO:0005634">
    <property type="term" value="C:nucleus"/>
    <property type="evidence" value="ECO:0007669"/>
    <property type="project" value="TreeGrafter"/>
</dbReference>
<evidence type="ECO:0000256" key="1">
    <source>
        <dbReference type="ARBA" id="ARBA00023015"/>
    </source>
</evidence>
<dbReference type="GO" id="GO:0008270">
    <property type="term" value="F:zinc ion binding"/>
    <property type="evidence" value="ECO:0007669"/>
    <property type="project" value="InterPro"/>
</dbReference>
<evidence type="ECO:0000256" key="3">
    <source>
        <dbReference type="ARBA" id="ARBA00023242"/>
    </source>
</evidence>
<comment type="caution">
    <text evidence="5">The sequence shown here is derived from an EMBL/GenBank/DDBJ whole genome shotgun (WGS) entry which is preliminary data.</text>
</comment>
<gene>
    <name evidence="5" type="ORF">NEMBOFW57_008206</name>
</gene>
<accession>A0AAD4ER88</accession>
<reference evidence="5" key="1">
    <citation type="submission" date="2023-02" db="EMBL/GenBank/DDBJ databases">
        <authorList>
            <person name="Palmer J.M."/>
        </authorList>
    </citation>
    <scope>NUCLEOTIDE SEQUENCE</scope>
    <source>
        <strain evidence="5">FW57</strain>
    </source>
</reference>
<dbReference type="InterPro" id="IPR051127">
    <property type="entry name" value="Fungal_SecMet_Regulators"/>
</dbReference>
<dbReference type="EMBL" id="JAHCVI010000004">
    <property type="protein sequence ID" value="KAG7285910.1"/>
    <property type="molecule type" value="Genomic_DNA"/>
</dbReference>
<proteinExistence type="predicted"/>
<dbReference type="GO" id="GO:0000978">
    <property type="term" value="F:RNA polymerase II cis-regulatory region sequence-specific DNA binding"/>
    <property type="evidence" value="ECO:0007669"/>
    <property type="project" value="TreeGrafter"/>
</dbReference>
<protein>
    <recommendedName>
        <fullName evidence="4">Xylanolytic transcriptional activator regulatory domain-containing protein</fullName>
    </recommendedName>
</protein>
<dbReference type="AlphaFoldDB" id="A0AAD4ER88"/>
<dbReference type="GO" id="GO:0006351">
    <property type="term" value="P:DNA-templated transcription"/>
    <property type="evidence" value="ECO:0007669"/>
    <property type="project" value="InterPro"/>
</dbReference>
<dbReference type="SMART" id="SM00906">
    <property type="entry name" value="Fungal_trans"/>
    <property type="match status" value="1"/>
</dbReference>
<evidence type="ECO:0000259" key="4">
    <source>
        <dbReference type="SMART" id="SM00906"/>
    </source>
</evidence>
<name>A0AAD4ER88_9PEZI</name>
<keyword evidence="2" id="KW-0804">Transcription</keyword>
<keyword evidence="1" id="KW-0805">Transcription regulation</keyword>
<evidence type="ECO:0000313" key="6">
    <source>
        <dbReference type="Proteomes" id="UP001197093"/>
    </source>
</evidence>